<accession>U1MT24</accession>
<dbReference type="PANTHER" id="PTHR34979:SF1">
    <property type="entry name" value="INNER MEMBRANE PROTEIN YGAZ"/>
    <property type="match status" value="1"/>
</dbReference>
<sequence>MDTSVPVYHPHTNQVSVSTRRLPAEIARGLRDVAPLLIGIIPFGLVAGAAAVESGLRPSQAVGLSVIVFAGASQLAVIDLLGQNATLSIAVITGVVINLRILMYSASIAPSFQSFRPRWKAIAAYVLTDQAYALSISRYAEKELSRTERRRYYLTVAFTLWIVWQICTIAGVVIGAQVPDEWGLGFAVPLVFLSLLIPAAASRPAIAAAVVGGTVGTVGTVYNFPFNLGLITGGAAGVIAGVVVDSYTETSDESSPEDNH</sequence>
<evidence type="ECO:0000256" key="1">
    <source>
        <dbReference type="ARBA" id="ARBA00004651"/>
    </source>
</evidence>
<keyword evidence="4" id="KW-1003">Cell membrane</keyword>
<protein>
    <submittedName>
        <fullName evidence="9">Putative branched-chain amino acid permease (Azaleucine resistance)</fullName>
    </submittedName>
</protein>
<dbReference type="GO" id="GO:1903785">
    <property type="term" value="P:L-valine transmembrane transport"/>
    <property type="evidence" value="ECO:0007669"/>
    <property type="project" value="TreeGrafter"/>
</dbReference>
<dbReference type="PANTHER" id="PTHR34979">
    <property type="entry name" value="INNER MEMBRANE PROTEIN YGAZ"/>
    <property type="match status" value="1"/>
</dbReference>
<evidence type="ECO:0000313" key="10">
    <source>
        <dbReference type="Proteomes" id="UP000030649"/>
    </source>
</evidence>
<evidence type="ECO:0000313" key="9">
    <source>
        <dbReference type="EMBL" id="ERG93364.1"/>
    </source>
</evidence>
<evidence type="ECO:0000256" key="5">
    <source>
        <dbReference type="ARBA" id="ARBA00022692"/>
    </source>
</evidence>
<feature type="transmembrane region" description="Helical" evidence="8">
    <location>
        <begin position="182"/>
        <end position="201"/>
    </location>
</feature>
<evidence type="ECO:0000256" key="2">
    <source>
        <dbReference type="ARBA" id="ARBA00010735"/>
    </source>
</evidence>
<keyword evidence="5 8" id="KW-0812">Transmembrane</keyword>
<gene>
    <name evidence="9" type="ORF">J07HQW1_03425</name>
</gene>
<dbReference type="GO" id="GO:0005886">
    <property type="term" value="C:plasma membrane"/>
    <property type="evidence" value="ECO:0007669"/>
    <property type="project" value="UniProtKB-SubCell"/>
</dbReference>
<evidence type="ECO:0000256" key="4">
    <source>
        <dbReference type="ARBA" id="ARBA00022475"/>
    </source>
</evidence>
<reference evidence="9 10" key="1">
    <citation type="journal article" date="2013" name="PLoS ONE">
        <title>Assembly-driven community genomics of a hypersaline microbial ecosystem.</title>
        <authorList>
            <person name="Podell S."/>
            <person name="Ugalde J.A."/>
            <person name="Narasingarao P."/>
            <person name="Banfield J.F."/>
            <person name="Heidelberg K.B."/>
            <person name="Allen E.E."/>
        </authorList>
    </citation>
    <scope>NUCLEOTIDE SEQUENCE [LARGE SCALE GENOMIC DNA]</scope>
    <source>
        <strain evidence="10">J07HQW1</strain>
    </source>
</reference>
<keyword evidence="3" id="KW-0813">Transport</keyword>
<dbReference type="EMBL" id="KE356560">
    <property type="protein sequence ID" value="ERG93364.1"/>
    <property type="molecule type" value="Genomic_DNA"/>
</dbReference>
<proteinExistence type="inferred from homology"/>
<evidence type="ECO:0000256" key="8">
    <source>
        <dbReference type="SAM" id="Phobius"/>
    </source>
</evidence>
<evidence type="ECO:0000256" key="3">
    <source>
        <dbReference type="ARBA" id="ARBA00022448"/>
    </source>
</evidence>
<feature type="transmembrane region" description="Helical" evidence="8">
    <location>
        <begin position="61"/>
        <end position="81"/>
    </location>
</feature>
<dbReference type="STRING" id="1238424.J07HQW1_03425"/>
<dbReference type="HOGENOM" id="CLU_065777_1_1_2"/>
<dbReference type="Pfam" id="PF03591">
    <property type="entry name" value="AzlC"/>
    <property type="match status" value="1"/>
</dbReference>
<organism evidence="9 10">
    <name type="scientific">Haloquadratum walsbyi J07HQW1</name>
    <dbReference type="NCBI Taxonomy" id="1238424"/>
    <lineage>
        <taxon>Archaea</taxon>
        <taxon>Methanobacteriati</taxon>
        <taxon>Methanobacteriota</taxon>
        <taxon>Stenosarchaea group</taxon>
        <taxon>Halobacteria</taxon>
        <taxon>Halobacteriales</taxon>
        <taxon>Haloferacaceae</taxon>
        <taxon>Haloquadratum</taxon>
    </lineage>
</organism>
<keyword evidence="6 8" id="KW-1133">Transmembrane helix</keyword>
<evidence type="ECO:0000256" key="6">
    <source>
        <dbReference type="ARBA" id="ARBA00022989"/>
    </source>
</evidence>
<feature type="transmembrane region" description="Helical" evidence="8">
    <location>
        <begin position="33"/>
        <end position="52"/>
    </location>
</feature>
<comment type="similarity">
    <text evidence="2">Belongs to the AzlC family.</text>
</comment>
<evidence type="ECO:0000256" key="7">
    <source>
        <dbReference type="ARBA" id="ARBA00023136"/>
    </source>
</evidence>
<keyword evidence="7 8" id="KW-0472">Membrane</keyword>
<comment type="subcellular location">
    <subcellularLocation>
        <location evidence="1">Cell membrane</location>
        <topology evidence="1">Multi-pass membrane protein</topology>
    </subcellularLocation>
</comment>
<name>U1MT24_9EURY</name>
<dbReference type="AlphaFoldDB" id="U1MT24"/>
<dbReference type="Proteomes" id="UP000030649">
    <property type="component" value="Unassembled WGS sequence"/>
</dbReference>
<feature type="transmembrane region" description="Helical" evidence="8">
    <location>
        <begin position="87"/>
        <end position="109"/>
    </location>
</feature>
<dbReference type="InterPro" id="IPR011606">
    <property type="entry name" value="Brnchd-chn_aa_trnsp_permease"/>
</dbReference>
<feature type="transmembrane region" description="Helical" evidence="8">
    <location>
        <begin position="152"/>
        <end position="176"/>
    </location>
</feature>